<accession>A0ABR3N5W5</accession>
<feature type="non-terminal residue" evidence="1">
    <location>
        <position position="109"/>
    </location>
</feature>
<dbReference type="Proteomes" id="UP001558613">
    <property type="component" value="Unassembled WGS sequence"/>
</dbReference>
<proteinExistence type="predicted"/>
<sequence length="109" mass="11994">EEEDGDWIPLDFDRVDQACLIGTQSSIGRVVALHLDFDLFERPRPEERIQRSFDDAALWTALPGKRLIELGAAVFAVSASRCDSGGCDGRLFAALSHFVCLISQGRGSR</sequence>
<dbReference type="EMBL" id="JAYMGO010000006">
    <property type="protein sequence ID" value="KAL1272293.1"/>
    <property type="molecule type" value="Genomic_DNA"/>
</dbReference>
<evidence type="ECO:0000313" key="1">
    <source>
        <dbReference type="EMBL" id="KAL1272293.1"/>
    </source>
</evidence>
<keyword evidence="2" id="KW-1185">Reference proteome</keyword>
<name>A0ABR3N5W5_9TELE</name>
<feature type="non-terminal residue" evidence="1">
    <location>
        <position position="1"/>
    </location>
</feature>
<evidence type="ECO:0000313" key="2">
    <source>
        <dbReference type="Proteomes" id="UP001558613"/>
    </source>
</evidence>
<comment type="caution">
    <text evidence="1">The sequence shown here is derived from an EMBL/GenBank/DDBJ whole genome shotgun (WGS) entry which is preliminary data.</text>
</comment>
<reference evidence="1 2" key="1">
    <citation type="submission" date="2023-09" db="EMBL/GenBank/DDBJ databases">
        <authorList>
            <person name="Wang M."/>
        </authorList>
    </citation>
    <scope>NUCLEOTIDE SEQUENCE [LARGE SCALE GENOMIC DNA]</scope>
    <source>
        <strain evidence="1">GT-2023</strain>
        <tissue evidence="1">Liver</tissue>
    </source>
</reference>
<organism evidence="1 2">
    <name type="scientific">Cirrhinus molitorella</name>
    <name type="common">mud carp</name>
    <dbReference type="NCBI Taxonomy" id="172907"/>
    <lineage>
        <taxon>Eukaryota</taxon>
        <taxon>Metazoa</taxon>
        <taxon>Chordata</taxon>
        <taxon>Craniata</taxon>
        <taxon>Vertebrata</taxon>
        <taxon>Euteleostomi</taxon>
        <taxon>Actinopterygii</taxon>
        <taxon>Neopterygii</taxon>
        <taxon>Teleostei</taxon>
        <taxon>Ostariophysi</taxon>
        <taxon>Cypriniformes</taxon>
        <taxon>Cyprinidae</taxon>
        <taxon>Labeoninae</taxon>
        <taxon>Labeonini</taxon>
        <taxon>Cirrhinus</taxon>
    </lineage>
</organism>
<gene>
    <name evidence="1" type="ORF">QQF64_028155</name>
</gene>
<protein>
    <submittedName>
        <fullName evidence="1">Uncharacterized protein</fullName>
    </submittedName>
</protein>